<keyword evidence="3" id="KW-1185">Reference proteome</keyword>
<dbReference type="SUPFAM" id="SSF142764">
    <property type="entry name" value="YgbK-like"/>
    <property type="match status" value="1"/>
</dbReference>
<organism evidence="2 3">
    <name type="scientific">Paracoccus cavernae</name>
    <dbReference type="NCBI Taxonomy" id="1571207"/>
    <lineage>
        <taxon>Bacteria</taxon>
        <taxon>Pseudomonadati</taxon>
        <taxon>Pseudomonadota</taxon>
        <taxon>Alphaproteobacteria</taxon>
        <taxon>Rhodobacterales</taxon>
        <taxon>Paracoccaceae</taxon>
        <taxon>Paracoccus</taxon>
    </lineage>
</organism>
<accession>A0ABT8D8C3</accession>
<gene>
    <name evidence="2" type="ORF">QWZ10_16745</name>
</gene>
<dbReference type="InterPro" id="IPR031475">
    <property type="entry name" value="NBD_C"/>
</dbReference>
<dbReference type="Gene3D" id="3.40.980.20">
    <property type="entry name" value="Four-carbon acid sugar kinase, nucleotide binding domain"/>
    <property type="match status" value="1"/>
</dbReference>
<name>A0ABT8D8C3_9RHOB</name>
<proteinExistence type="predicted"/>
<sequence>MMTGFGVDRPISVVAALGPHAARADIPDTNTDVEMRAALVASHAELLIGARGLAEALALQMTGRPKAELVGLSGPDGVMVIGSRDPITMAQVAALRATRNPHYLPAPNGVFSPDPRAGLVLVQALPAEHEIAGAEVAANLARGLHPAMTERCGTLFLTGGATAEAVLSAMGITRMRLLGECLPGIAVATAKGLTIVTKSGDLVMMRPCCRLPR</sequence>
<dbReference type="Proteomes" id="UP001243846">
    <property type="component" value="Unassembled WGS sequence"/>
</dbReference>
<dbReference type="Pfam" id="PF17042">
    <property type="entry name" value="NBD_C"/>
    <property type="match status" value="1"/>
</dbReference>
<dbReference type="EMBL" id="JAUFRC010000001">
    <property type="protein sequence ID" value="MDN3712985.1"/>
    <property type="molecule type" value="Genomic_DNA"/>
</dbReference>
<evidence type="ECO:0000259" key="1">
    <source>
        <dbReference type="Pfam" id="PF17042"/>
    </source>
</evidence>
<reference evidence="3" key="1">
    <citation type="journal article" date="2019" name="Int. J. Syst. Evol. Microbiol.">
        <title>The Global Catalogue of Microorganisms (GCM) 10K type strain sequencing project: providing services to taxonomists for standard genome sequencing and annotation.</title>
        <authorList>
            <consortium name="The Broad Institute Genomics Platform"/>
            <consortium name="The Broad Institute Genome Sequencing Center for Infectious Disease"/>
            <person name="Wu L."/>
            <person name="Ma J."/>
        </authorList>
    </citation>
    <scope>NUCLEOTIDE SEQUENCE [LARGE SCALE GENOMIC DNA]</scope>
    <source>
        <strain evidence="3">CECT 8482</strain>
    </source>
</reference>
<feature type="domain" description="Four-carbon acid sugar kinase nucleotide binding" evidence="1">
    <location>
        <begin position="127"/>
        <end position="201"/>
    </location>
</feature>
<dbReference type="InterPro" id="IPR042213">
    <property type="entry name" value="NBD_C_sf"/>
</dbReference>
<comment type="caution">
    <text evidence="2">The sequence shown here is derived from an EMBL/GenBank/DDBJ whole genome shotgun (WGS) entry which is preliminary data.</text>
</comment>
<evidence type="ECO:0000313" key="3">
    <source>
        <dbReference type="Proteomes" id="UP001243846"/>
    </source>
</evidence>
<evidence type="ECO:0000313" key="2">
    <source>
        <dbReference type="EMBL" id="MDN3712985.1"/>
    </source>
</evidence>
<protein>
    <submittedName>
        <fullName evidence="2">Nucleotide-binding domain containing protein</fullName>
    </submittedName>
</protein>